<dbReference type="InterPro" id="IPR011043">
    <property type="entry name" value="Gal_Oxase/kelch_b-propeller"/>
</dbReference>
<dbReference type="Pfam" id="PF01344">
    <property type="entry name" value="Kelch_1"/>
    <property type="match status" value="2"/>
</dbReference>
<sequence length="925" mass="102333">MVMACGAVVINLRALHSYLSFELYRFWFQSILPSYEWKVSIEFNAVKWSNENALNQQAKGGNSTEPGITVENGTDDSNEHNRDREAEVRDTNDGAIIRSRGSSKHVSMAIRQGKKGINQDAMTVWENFGGEEDMIFCGVFDGHGPMGHKISRHVCDSLPSRVHSRIKSSKSGRNDISSLSQSQEEGLFRELEEVLVTFFKRIDSELGLDSPYDSFCSGTTAVTVLKQGDCLVIANLGDSRALLGTRGGKNSLKAVQLTVDLKPCAKQRIVSCKGRVFAMEEEPDVYRVWMPDDDCPGLAMSRAFGDFCLKDYGLLCIPEVFCRKVSRDDEFVVLATDGIWDVLSNEEVVKIVGACKDRSIAAETLVQRAARTWRTKFPSSKADDCAVVVLYLNHRPYPREGNVSRAAAGPGLLNIDPYAWTSNGSDRTSFPAQVQKFKPAIEDNYYTSHHFWFELDHLQTNKLICLLTSFALKPKPSLSTSQNRLLFHFPPSPEIRVNMDSEVNKPSKNVPVEDLALSHDDNSLMKTVDQANIPTCNNLTDRDETCSAGKEEGGSLVSSPRQHTIIQLMHEVKELRAYGIENSTKICYLEEKLGEAHIEINRLRERCNMLESKSGSLIAKARGSDGEIHSPDDSNLDSTEAILLLGGFDGYSESGLSSVQSYFPSRNVVKAHSSMSCIRSNASVAKLDGKIYVFGGDEGGHGWSNTVETYNETDGRWSLCSPLNDRKGNLGGATLDGKIFAIGGGNVEVVFSDVEMLDRDIGRWIRTRSMEQKRFAVAASEHNGSIYAVGGFDGEEYLNTAERFDPREHSWMRIASMKSRRGCHSLVVLNEKLYAIGGYDGSTMVSSVEIYEPRRGTWTEGEAMKEARGYSAAAVVKDCIYVIGGYKGEGVDILDTVECFKDGKGWEKVPCSSMGRRGFLSAVAL</sequence>
<dbReference type="InterPro" id="IPR006652">
    <property type="entry name" value="Kelch_1"/>
</dbReference>
<proteinExistence type="predicted"/>
<dbReference type="SMART" id="SM00332">
    <property type="entry name" value="PP2Cc"/>
    <property type="match status" value="1"/>
</dbReference>
<dbReference type="GO" id="GO:0034976">
    <property type="term" value="P:response to endoplasmic reticulum stress"/>
    <property type="evidence" value="ECO:0007669"/>
    <property type="project" value="InterPro"/>
</dbReference>
<evidence type="ECO:0000259" key="2">
    <source>
        <dbReference type="PROSITE" id="PS51746"/>
    </source>
</evidence>
<organism evidence="3 4">
    <name type="scientific">Brassica carinata</name>
    <name type="common">Ethiopian mustard</name>
    <name type="synonym">Abyssinian cabbage</name>
    <dbReference type="NCBI Taxonomy" id="52824"/>
    <lineage>
        <taxon>Eukaryota</taxon>
        <taxon>Viridiplantae</taxon>
        <taxon>Streptophyta</taxon>
        <taxon>Embryophyta</taxon>
        <taxon>Tracheophyta</taxon>
        <taxon>Spermatophyta</taxon>
        <taxon>Magnoliopsida</taxon>
        <taxon>eudicotyledons</taxon>
        <taxon>Gunneridae</taxon>
        <taxon>Pentapetalae</taxon>
        <taxon>rosids</taxon>
        <taxon>malvids</taxon>
        <taxon>Brassicales</taxon>
        <taxon>Brassicaceae</taxon>
        <taxon>Brassiceae</taxon>
        <taxon>Brassica</taxon>
    </lineage>
</organism>
<dbReference type="EMBL" id="JAAMPC010000014">
    <property type="protein sequence ID" value="KAG2262345.1"/>
    <property type="molecule type" value="Genomic_DNA"/>
</dbReference>
<protein>
    <recommendedName>
        <fullName evidence="2">PPM-type phosphatase domain-containing protein</fullName>
    </recommendedName>
</protein>
<dbReference type="PANTHER" id="PTHR46034:SF7">
    <property type="entry name" value="INFLUENZA VIRUS NS1A-BINDING PROTEIN"/>
    <property type="match status" value="1"/>
</dbReference>
<dbReference type="Pfam" id="PF10539">
    <property type="entry name" value="Dev_Cell_Death"/>
    <property type="match status" value="1"/>
</dbReference>
<dbReference type="CDD" id="cd00143">
    <property type="entry name" value="PP2Cc"/>
    <property type="match status" value="1"/>
</dbReference>
<feature type="compositionally biased region" description="Polar residues" evidence="1">
    <location>
        <begin position="56"/>
        <end position="66"/>
    </location>
</feature>
<dbReference type="Gene3D" id="3.60.40.10">
    <property type="entry name" value="PPM-type phosphatase domain"/>
    <property type="match status" value="1"/>
</dbReference>
<evidence type="ECO:0000313" key="3">
    <source>
        <dbReference type="EMBL" id="KAG2262345.1"/>
    </source>
</evidence>
<dbReference type="Proteomes" id="UP000886595">
    <property type="component" value="Unassembled WGS sequence"/>
</dbReference>
<reference evidence="3 4" key="1">
    <citation type="submission" date="2020-02" db="EMBL/GenBank/DDBJ databases">
        <authorList>
            <person name="Ma Q."/>
            <person name="Huang Y."/>
            <person name="Song X."/>
            <person name="Pei D."/>
        </authorList>
    </citation>
    <scope>NUCLEOTIDE SEQUENCE [LARGE SCALE GENOMIC DNA]</scope>
    <source>
        <strain evidence="3">Sxm20200214</strain>
        <tissue evidence="3">Leaf</tissue>
    </source>
</reference>
<dbReference type="OrthoDB" id="45365at2759"/>
<comment type="caution">
    <text evidence="3">The sequence shown here is derived from an EMBL/GenBank/DDBJ whole genome shotgun (WGS) entry which is preliminary data.</text>
</comment>
<dbReference type="InterPro" id="IPR001932">
    <property type="entry name" value="PPM-type_phosphatase-like_dom"/>
</dbReference>
<feature type="region of interest" description="Disordered" evidence="1">
    <location>
        <begin position="56"/>
        <end position="102"/>
    </location>
</feature>
<gene>
    <name evidence="3" type="ORF">Bca52824_069424</name>
</gene>
<dbReference type="Pfam" id="PF00481">
    <property type="entry name" value="PP2C"/>
    <property type="match status" value="1"/>
</dbReference>
<dbReference type="PANTHER" id="PTHR46034">
    <property type="match status" value="1"/>
</dbReference>
<dbReference type="AlphaFoldDB" id="A0A8X7Q4N9"/>
<dbReference type="InterPro" id="IPR036457">
    <property type="entry name" value="PPM-type-like_dom_sf"/>
</dbReference>
<dbReference type="InterPro" id="IPR015915">
    <property type="entry name" value="Kelch-typ_b-propeller"/>
</dbReference>
<dbReference type="SUPFAM" id="SSF50965">
    <property type="entry name" value="Galactose oxidase, central domain"/>
    <property type="match status" value="1"/>
</dbReference>
<dbReference type="Pfam" id="PF24681">
    <property type="entry name" value="Kelch_KLHDC2_KLHL20_DRC7"/>
    <property type="match status" value="1"/>
</dbReference>
<accession>A0A8X7Q4N9</accession>
<dbReference type="SMART" id="SM00612">
    <property type="entry name" value="Kelch"/>
    <property type="match status" value="6"/>
</dbReference>
<feature type="domain" description="PPM-type phosphatase" evidence="2">
    <location>
        <begin position="105"/>
        <end position="392"/>
    </location>
</feature>
<keyword evidence="4" id="KW-1185">Reference proteome</keyword>
<name>A0A8X7Q4N9_BRACI</name>
<dbReference type="Gene3D" id="2.120.10.80">
    <property type="entry name" value="Kelch-type beta propeller"/>
    <property type="match status" value="2"/>
</dbReference>
<feature type="compositionally biased region" description="Basic and acidic residues" evidence="1">
    <location>
        <begin position="77"/>
        <end position="92"/>
    </location>
</feature>
<dbReference type="SMART" id="SM00767">
    <property type="entry name" value="DCD"/>
    <property type="match status" value="1"/>
</dbReference>
<dbReference type="InterPro" id="IPR044832">
    <property type="entry name" value="NRP-like"/>
</dbReference>
<dbReference type="PROSITE" id="PS51746">
    <property type="entry name" value="PPM_2"/>
    <property type="match status" value="1"/>
</dbReference>
<dbReference type="SUPFAM" id="SSF81606">
    <property type="entry name" value="PP2C-like"/>
    <property type="match status" value="1"/>
</dbReference>
<evidence type="ECO:0000313" key="4">
    <source>
        <dbReference type="Proteomes" id="UP000886595"/>
    </source>
</evidence>
<dbReference type="InterPro" id="IPR013989">
    <property type="entry name" value="Dev_and_cell_death_domain"/>
</dbReference>
<evidence type="ECO:0000256" key="1">
    <source>
        <dbReference type="SAM" id="MobiDB-lite"/>
    </source>
</evidence>